<accession>A0A9N8ERA9</accession>
<sequence>MSPAKKLTTEQKIINAAATLSRRGKTKHVCRKKVAAMCGFNKETKSYGNCLGNLKNKKKFIAYDKETIELLPAGEENAEPEAELGSNAEVLEACKAKVTGGKPKQVLDILSDGRTYSRAKIGEMIGSDHTKKSFINILSPLKKPGYIEYVKDENDEPALRMHDDMFPFGGRPGSSSSDEDA</sequence>
<dbReference type="Proteomes" id="UP001153069">
    <property type="component" value="Unassembled WGS sequence"/>
</dbReference>
<keyword evidence="2" id="KW-1185">Reference proteome</keyword>
<dbReference type="EMBL" id="CAICTM010001663">
    <property type="protein sequence ID" value="CAB9525348.1"/>
    <property type="molecule type" value="Genomic_DNA"/>
</dbReference>
<reference evidence="1" key="1">
    <citation type="submission" date="2020-06" db="EMBL/GenBank/DDBJ databases">
        <authorList>
            <consortium name="Plant Systems Biology data submission"/>
        </authorList>
    </citation>
    <scope>NUCLEOTIDE SEQUENCE</scope>
    <source>
        <strain evidence="1">D6</strain>
    </source>
</reference>
<gene>
    <name evidence="1" type="ORF">SEMRO_1665_G289580.1</name>
</gene>
<evidence type="ECO:0000313" key="1">
    <source>
        <dbReference type="EMBL" id="CAB9525348.1"/>
    </source>
</evidence>
<protein>
    <submittedName>
        <fullName evidence="1">Uncharacterized protein</fullName>
    </submittedName>
</protein>
<name>A0A9N8ERA9_9STRA</name>
<dbReference type="AlphaFoldDB" id="A0A9N8ERA9"/>
<comment type="caution">
    <text evidence="1">The sequence shown here is derived from an EMBL/GenBank/DDBJ whole genome shotgun (WGS) entry which is preliminary data.</text>
</comment>
<proteinExistence type="predicted"/>
<evidence type="ECO:0000313" key="2">
    <source>
        <dbReference type="Proteomes" id="UP001153069"/>
    </source>
</evidence>
<organism evidence="1 2">
    <name type="scientific">Seminavis robusta</name>
    <dbReference type="NCBI Taxonomy" id="568900"/>
    <lineage>
        <taxon>Eukaryota</taxon>
        <taxon>Sar</taxon>
        <taxon>Stramenopiles</taxon>
        <taxon>Ochrophyta</taxon>
        <taxon>Bacillariophyta</taxon>
        <taxon>Bacillariophyceae</taxon>
        <taxon>Bacillariophycidae</taxon>
        <taxon>Naviculales</taxon>
        <taxon>Naviculaceae</taxon>
        <taxon>Seminavis</taxon>
    </lineage>
</organism>